<dbReference type="OrthoDB" id="440325at2759"/>
<evidence type="ECO:0000313" key="6">
    <source>
        <dbReference type="EMBL" id="KAF6004028.1"/>
    </source>
</evidence>
<dbReference type="PANTHER" id="PTHR43570:SF16">
    <property type="entry name" value="ALDEHYDE DEHYDROGENASE TYPE III, ISOFORM Q"/>
    <property type="match status" value="1"/>
</dbReference>
<dbReference type="SUPFAM" id="SSF53720">
    <property type="entry name" value="ALDH-like"/>
    <property type="match status" value="1"/>
</dbReference>
<keyword evidence="2 4" id="KW-0560">Oxidoreductase</keyword>
<comment type="caution">
    <text evidence="6">The sequence shown here is derived from an EMBL/GenBank/DDBJ whole genome shotgun (WGS) entry which is preliminary data.</text>
</comment>
<evidence type="ECO:0000256" key="4">
    <source>
        <dbReference type="RuleBase" id="RU003345"/>
    </source>
</evidence>
<organism evidence="6 7">
    <name type="scientific">Cyanidiococcus yangmingshanensis</name>
    <dbReference type="NCBI Taxonomy" id="2690220"/>
    <lineage>
        <taxon>Eukaryota</taxon>
        <taxon>Rhodophyta</taxon>
        <taxon>Bangiophyceae</taxon>
        <taxon>Cyanidiales</taxon>
        <taxon>Cyanidiaceae</taxon>
        <taxon>Cyanidiococcus</taxon>
    </lineage>
</organism>
<evidence type="ECO:0000256" key="2">
    <source>
        <dbReference type="ARBA" id="ARBA00023002"/>
    </source>
</evidence>
<dbReference type="PANTHER" id="PTHR43570">
    <property type="entry name" value="ALDEHYDE DEHYDROGENASE"/>
    <property type="match status" value="1"/>
</dbReference>
<dbReference type="InterPro" id="IPR016160">
    <property type="entry name" value="Ald_DH_CS_CYS"/>
</dbReference>
<dbReference type="GO" id="GO:0004029">
    <property type="term" value="F:aldehyde dehydrogenase (NAD+) activity"/>
    <property type="evidence" value="ECO:0007669"/>
    <property type="project" value="TreeGrafter"/>
</dbReference>
<keyword evidence="7" id="KW-1185">Reference proteome</keyword>
<dbReference type="InterPro" id="IPR012394">
    <property type="entry name" value="Aldehyde_DH_NAD(P)"/>
</dbReference>
<dbReference type="PROSITE" id="PS00070">
    <property type="entry name" value="ALDEHYDE_DEHYDR_CYS"/>
    <property type="match status" value="1"/>
</dbReference>
<proteinExistence type="inferred from homology"/>
<dbReference type="InterPro" id="IPR029510">
    <property type="entry name" value="Ald_DH_CS_GLU"/>
</dbReference>
<name>A0A7J7ILV7_9RHOD</name>
<comment type="similarity">
    <text evidence="1 4">Belongs to the aldehyde dehydrogenase family.</text>
</comment>
<dbReference type="GO" id="GO:0005737">
    <property type="term" value="C:cytoplasm"/>
    <property type="evidence" value="ECO:0007669"/>
    <property type="project" value="TreeGrafter"/>
</dbReference>
<dbReference type="EMBL" id="VWRR01000004">
    <property type="protein sequence ID" value="KAF6004028.1"/>
    <property type="molecule type" value="Genomic_DNA"/>
</dbReference>
<dbReference type="InterPro" id="IPR016161">
    <property type="entry name" value="Ald_DH/histidinol_DH"/>
</dbReference>
<dbReference type="AlphaFoldDB" id="A0A7J7ILV7"/>
<reference evidence="6 7" key="1">
    <citation type="journal article" date="2020" name="J. Phycol.">
        <title>Comparative genome analysis reveals Cyanidiococcus gen. nov., a new extremophilic red algal genus sister to Cyanidioschyzon (Cyanidioschyzonaceae, Rhodophyta).</title>
        <authorList>
            <person name="Liu S.-L."/>
            <person name="Chiang Y.-R."/>
            <person name="Yoon H.S."/>
            <person name="Fu H.-Y."/>
        </authorList>
    </citation>
    <scope>NUCLEOTIDE SEQUENCE [LARGE SCALE GENOMIC DNA]</scope>
    <source>
        <strain evidence="6 7">THAL066</strain>
    </source>
</reference>
<sequence length="348" mass="38102">MRVPAAIGPTETSTLGAQLRMRFQSGVTRSQTWRRRQLIALQRAIAEQEEAIVEALASDLGKSAAESKLTELEPALLEITLTLQSFTLWAAPRVIEPVVTPWYMAPAYWLRRVWRALLPRALGGLQPVGGYGGAALATVLERRYVVPEPLGVALIITAWNYPLLLPVWHMTSAIAAGNCVVVKPSEHAPATAKLLADLVHTYLDRDCIRVVLGDASVAQQLLTFQTETHEDVSFQAWAQARPWDVVHFTGGWRIGRQIALACAQQLIPCILELGGKNPLVIDATSLTERDLGRVARMTAWAKFLNAGQTCIAPDYVLMCGASAGQEAFFIEQLRQSIEGFYGTSCGTQ</sequence>
<evidence type="ECO:0000256" key="3">
    <source>
        <dbReference type="PROSITE-ProRule" id="PRU10007"/>
    </source>
</evidence>
<dbReference type="InterPro" id="IPR015590">
    <property type="entry name" value="Aldehyde_DH_dom"/>
</dbReference>
<feature type="active site" evidence="3">
    <location>
        <position position="272"/>
    </location>
</feature>
<dbReference type="GO" id="GO:0006081">
    <property type="term" value="P:aldehyde metabolic process"/>
    <property type="evidence" value="ECO:0007669"/>
    <property type="project" value="InterPro"/>
</dbReference>
<accession>A0A7J7ILV7</accession>
<dbReference type="InterPro" id="IPR016163">
    <property type="entry name" value="Ald_DH_C"/>
</dbReference>
<evidence type="ECO:0000259" key="5">
    <source>
        <dbReference type="Pfam" id="PF00171"/>
    </source>
</evidence>
<protein>
    <recommendedName>
        <fullName evidence="5">Aldehyde dehydrogenase domain-containing protein</fullName>
    </recommendedName>
</protein>
<dbReference type="Gene3D" id="3.40.309.10">
    <property type="entry name" value="Aldehyde Dehydrogenase, Chain A, domain 2"/>
    <property type="match status" value="1"/>
</dbReference>
<dbReference type="PROSITE" id="PS00687">
    <property type="entry name" value="ALDEHYDE_DEHYDR_GLU"/>
    <property type="match status" value="1"/>
</dbReference>
<dbReference type="Pfam" id="PF00171">
    <property type="entry name" value="Aldedh"/>
    <property type="match status" value="1"/>
</dbReference>
<dbReference type="Gene3D" id="3.40.605.10">
    <property type="entry name" value="Aldehyde Dehydrogenase, Chain A, domain 1"/>
    <property type="match status" value="2"/>
</dbReference>
<feature type="domain" description="Aldehyde dehydrogenase" evidence="5">
    <location>
        <begin position="142"/>
        <end position="318"/>
    </location>
</feature>
<dbReference type="Proteomes" id="UP000530660">
    <property type="component" value="Unassembled WGS sequence"/>
</dbReference>
<evidence type="ECO:0000256" key="1">
    <source>
        <dbReference type="ARBA" id="ARBA00009986"/>
    </source>
</evidence>
<evidence type="ECO:0000313" key="7">
    <source>
        <dbReference type="Proteomes" id="UP000530660"/>
    </source>
</evidence>
<gene>
    <name evidence="6" type="ORF">F1559_000346</name>
</gene>
<dbReference type="InterPro" id="IPR016162">
    <property type="entry name" value="Ald_DH_N"/>
</dbReference>